<feature type="region of interest" description="Disordered" evidence="1">
    <location>
        <begin position="1"/>
        <end position="40"/>
    </location>
</feature>
<proteinExistence type="predicted"/>
<sequence length="40" mass="4315">MASAASHRSQLAAVLAQSRKSSQPSFRRKPKSHQNIAALP</sequence>
<evidence type="ECO:0000313" key="2">
    <source>
        <dbReference type="EMBL" id="ALN56305.1"/>
    </source>
</evidence>
<gene>
    <name evidence="2" type="ORF">GLE_0947</name>
</gene>
<dbReference type="AlphaFoldDB" id="A0A0S2DCQ1"/>
<evidence type="ECO:0000256" key="1">
    <source>
        <dbReference type="SAM" id="MobiDB-lite"/>
    </source>
</evidence>
<dbReference type="STRING" id="69.GLE_0947"/>
<dbReference type="KEGG" id="lez:GLE_0947"/>
<evidence type="ECO:0000313" key="3">
    <source>
        <dbReference type="Proteomes" id="UP000061569"/>
    </source>
</evidence>
<dbReference type="EMBL" id="CP013140">
    <property type="protein sequence ID" value="ALN56305.1"/>
    <property type="molecule type" value="Genomic_DNA"/>
</dbReference>
<protein>
    <submittedName>
        <fullName evidence="2">Uncharacterized protein</fullName>
    </submittedName>
</protein>
<accession>A0A0S2DCQ1</accession>
<dbReference type="Proteomes" id="UP000061569">
    <property type="component" value="Chromosome"/>
</dbReference>
<reference evidence="2 3" key="1">
    <citation type="submission" date="2015-11" db="EMBL/GenBank/DDBJ databases">
        <title>Genome sequences of Lysobacter enzymogenes strain C3 and Lysobacter antibioticus ATCC 29479.</title>
        <authorList>
            <person name="Kobayashi D.Y."/>
        </authorList>
    </citation>
    <scope>NUCLEOTIDE SEQUENCE [LARGE SCALE GENOMIC DNA]</scope>
    <source>
        <strain evidence="2 3">C3</strain>
    </source>
</reference>
<organism evidence="2 3">
    <name type="scientific">Lysobacter enzymogenes</name>
    <dbReference type="NCBI Taxonomy" id="69"/>
    <lineage>
        <taxon>Bacteria</taxon>
        <taxon>Pseudomonadati</taxon>
        <taxon>Pseudomonadota</taxon>
        <taxon>Gammaproteobacteria</taxon>
        <taxon>Lysobacterales</taxon>
        <taxon>Lysobacteraceae</taxon>
        <taxon>Lysobacter</taxon>
    </lineage>
</organism>
<name>A0A0S2DCQ1_LYSEN</name>